<dbReference type="PANTHER" id="PTHR31223">
    <property type="entry name" value="LOG FAMILY PROTEIN YJL055W"/>
    <property type="match status" value="1"/>
</dbReference>
<sequence length="199" mass="21084">MARICVFCSSSETIAAHYVALGTEVGEAIAARGHSLVSGGGSVSTMGTLARAARAGGAHTTGVIPEALIDWEGADHEADELIVTPDVRSRKGEMDARSDAFLVLPGGIGTLEELLEIWVSRVLAMHHRPVVVLDPDGLYAPLRDQVRLLLERGFLRTEAAEVLQWATTAEEAFDRIEAELAAGPENPPPAAGELLEAEP</sequence>
<comment type="similarity">
    <text evidence="1 2">Belongs to the LOG family.</text>
</comment>
<protein>
    <recommendedName>
        <fullName evidence="2">Cytokinin riboside 5'-monophosphate phosphoribohydrolase</fullName>
        <ecNumber evidence="2">3.2.2.n1</ecNumber>
    </recommendedName>
</protein>
<dbReference type="PANTHER" id="PTHR31223:SF70">
    <property type="entry name" value="LOG FAMILY PROTEIN YJL055W"/>
    <property type="match status" value="1"/>
</dbReference>
<dbReference type="InterPro" id="IPR005269">
    <property type="entry name" value="LOG"/>
</dbReference>
<evidence type="ECO:0000313" key="4">
    <source>
        <dbReference type="Proteomes" id="UP001500957"/>
    </source>
</evidence>
<dbReference type="SUPFAM" id="SSF102405">
    <property type="entry name" value="MCP/YpsA-like"/>
    <property type="match status" value="1"/>
</dbReference>
<organism evidence="3 4">
    <name type="scientific">Sporichthya brevicatena</name>
    <dbReference type="NCBI Taxonomy" id="171442"/>
    <lineage>
        <taxon>Bacteria</taxon>
        <taxon>Bacillati</taxon>
        <taxon>Actinomycetota</taxon>
        <taxon>Actinomycetes</taxon>
        <taxon>Sporichthyales</taxon>
        <taxon>Sporichthyaceae</taxon>
        <taxon>Sporichthya</taxon>
    </lineage>
</organism>
<evidence type="ECO:0000256" key="2">
    <source>
        <dbReference type="RuleBase" id="RU363015"/>
    </source>
</evidence>
<name>A0ABN1G3N0_9ACTN</name>
<comment type="catalytic activity">
    <reaction evidence="2">
        <text>9-ribosyl-trans-zeatin 5'-phosphate + H2O = trans-zeatin + D-ribose 5-phosphate</text>
        <dbReference type="Rhea" id="RHEA:48564"/>
        <dbReference type="ChEBI" id="CHEBI:15377"/>
        <dbReference type="ChEBI" id="CHEBI:16522"/>
        <dbReference type="ChEBI" id="CHEBI:78346"/>
        <dbReference type="ChEBI" id="CHEBI:87947"/>
        <dbReference type="EC" id="3.2.2.n1"/>
    </reaction>
</comment>
<keyword evidence="4" id="KW-1185">Reference proteome</keyword>
<evidence type="ECO:0000313" key="3">
    <source>
        <dbReference type="EMBL" id="GAA0603167.1"/>
    </source>
</evidence>
<dbReference type="EC" id="3.2.2.n1" evidence="2"/>
<dbReference type="NCBIfam" id="TIGR00730">
    <property type="entry name" value="Rossman fold protein, TIGR00730 family"/>
    <property type="match status" value="1"/>
</dbReference>
<comment type="caution">
    <text evidence="3">The sequence shown here is derived from an EMBL/GenBank/DDBJ whole genome shotgun (WGS) entry which is preliminary data.</text>
</comment>
<keyword evidence="2" id="KW-0203">Cytokinin biosynthesis</keyword>
<comment type="catalytic activity">
    <reaction evidence="2">
        <text>N(6)-(dimethylallyl)adenosine 5'-phosphate + H2O = N(6)-dimethylallyladenine + D-ribose 5-phosphate</text>
        <dbReference type="Rhea" id="RHEA:48560"/>
        <dbReference type="ChEBI" id="CHEBI:15377"/>
        <dbReference type="ChEBI" id="CHEBI:17660"/>
        <dbReference type="ChEBI" id="CHEBI:57526"/>
        <dbReference type="ChEBI" id="CHEBI:78346"/>
        <dbReference type="EC" id="3.2.2.n1"/>
    </reaction>
</comment>
<dbReference type="InterPro" id="IPR031100">
    <property type="entry name" value="LOG_fam"/>
</dbReference>
<dbReference type="Gene3D" id="3.40.50.450">
    <property type="match status" value="1"/>
</dbReference>
<evidence type="ECO:0000256" key="1">
    <source>
        <dbReference type="ARBA" id="ARBA00006763"/>
    </source>
</evidence>
<proteinExistence type="inferred from homology"/>
<dbReference type="Pfam" id="PF03641">
    <property type="entry name" value="Lysine_decarbox"/>
    <property type="match status" value="1"/>
</dbReference>
<dbReference type="Proteomes" id="UP001500957">
    <property type="component" value="Unassembled WGS sequence"/>
</dbReference>
<dbReference type="EMBL" id="BAAAHE010000001">
    <property type="protein sequence ID" value="GAA0603167.1"/>
    <property type="molecule type" value="Genomic_DNA"/>
</dbReference>
<gene>
    <name evidence="3" type="ORF">GCM10009547_00890</name>
</gene>
<reference evidence="3 4" key="1">
    <citation type="journal article" date="2019" name="Int. J. Syst. Evol. Microbiol.">
        <title>The Global Catalogue of Microorganisms (GCM) 10K type strain sequencing project: providing services to taxonomists for standard genome sequencing and annotation.</title>
        <authorList>
            <consortium name="The Broad Institute Genomics Platform"/>
            <consortium name="The Broad Institute Genome Sequencing Center for Infectious Disease"/>
            <person name="Wu L."/>
            <person name="Ma J."/>
        </authorList>
    </citation>
    <scope>NUCLEOTIDE SEQUENCE [LARGE SCALE GENOMIC DNA]</scope>
    <source>
        <strain evidence="3 4">JCM 10671</strain>
    </source>
</reference>
<keyword evidence="2" id="KW-0378">Hydrolase</keyword>
<dbReference type="RefSeq" id="WP_344600428.1">
    <property type="nucleotide sequence ID" value="NZ_BAAAHE010000001.1"/>
</dbReference>
<accession>A0ABN1G3N0</accession>